<keyword evidence="1" id="KW-0732">Signal</keyword>
<dbReference type="AlphaFoldDB" id="A0A1B2E134"/>
<reference evidence="2" key="1">
    <citation type="submission" date="2016-08" db="EMBL/GenBank/DDBJ databases">
        <title>Complete Genome Seqeunce of Paenibacillus sp. nov. IHBB 9852 from high altitute lake of Indian trans-Himalayas.</title>
        <authorList>
            <person name="Kiran S."/>
            <person name="Swarnkar M.K."/>
            <person name="Rana A."/>
            <person name="Tewari R."/>
            <person name="Gulati A."/>
        </authorList>
    </citation>
    <scope>NUCLEOTIDE SEQUENCE [LARGE SCALE GENOMIC DNA]</scope>
    <source>
        <strain evidence="2">IHBB 9852</strain>
    </source>
</reference>
<dbReference type="RefSeq" id="WP_099477996.1">
    <property type="nucleotide sequence ID" value="NZ_CP016809.1"/>
</dbReference>
<dbReference type="GeneID" id="48309473"/>
<name>A0A1B2E134_9BACL</name>
<evidence type="ECO:0000313" key="2">
    <source>
        <dbReference type="EMBL" id="ANY73700.1"/>
    </source>
</evidence>
<gene>
    <name evidence="2" type="ORF">BBD41_14570</name>
</gene>
<feature type="chain" id="PRO_5039048005" evidence="1">
    <location>
        <begin position="22"/>
        <end position="357"/>
    </location>
</feature>
<accession>A0A1B2E134</accession>
<organism evidence="2">
    <name type="scientific">Paenibacillus ihbetae</name>
    <dbReference type="NCBI Taxonomy" id="1870820"/>
    <lineage>
        <taxon>Bacteria</taxon>
        <taxon>Bacillati</taxon>
        <taxon>Bacillota</taxon>
        <taxon>Bacilli</taxon>
        <taxon>Bacillales</taxon>
        <taxon>Paenibacillaceae</taxon>
        <taxon>Paenibacillus</taxon>
    </lineage>
</organism>
<sequence>MNKKIIFPIIGAALLSGSLLGYDTPIQDNSLNNENVNIKQDAKSEQTLMQKAQGKLKELTGNTYTLIQGTAAKESIHLKRENFKDDIIAYKANGKLEMISIKINYEDLNGGKYQTKLKESWEALFPGEEPKYVNISESIYYVGTISSNAIQNKQIYMQQNGEAYGVNYAPDDAPASVQKEADLVLSKLTDGKVKQGAKLDRMYVLDGKPNVYQYKYKSKTMNVTFAIEEQTLELLQADVNHTDGKGVDGYEEFQKREKEKSEKIKKLTLDTLMKNAVKDAKTMLNLDLKGYKAARGANAWDEDYMTFTKEGAPSVTARFNKDGSFSSFTIDKYNQTIDFYGMTIAGPPNEEPKLLID</sequence>
<feature type="signal peptide" evidence="1">
    <location>
        <begin position="1"/>
        <end position="21"/>
    </location>
</feature>
<protein>
    <submittedName>
        <fullName evidence="2">Uncharacterized protein</fullName>
    </submittedName>
</protein>
<evidence type="ECO:0000256" key="1">
    <source>
        <dbReference type="SAM" id="SignalP"/>
    </source>
</evidence>
<dbReference type="KEGG" id="pib:BBD41_14570"/>
<proteinExistence type="predicted"/>
<dbReference type="EMBL" id="CP016809">
    <property type="protein sequence ID" value="ANY73700.1"/>
    <property type="molecule type" value="Genomic_DNA"/>
</dbReference>